<dbReference type="EMBL" id="JH598066">
    <property type="status" value="NOT_ANNOTATED_CDS"/>
    <property type="molecule type" value="Genomic_DNA"/>
</dbReference>
<sequence length="54" mass="6080">MYSVDRVVTMRMTSSNEYDIDATKGEGGVVLRVGVGLTSRHSYCDLSSKRLYFK</sequence>
<dbReference type="InParanoid" id="M4BZS4"/>
<dbReference type="Proteomes" id="UP000011713">
    <property type="component" value="Unassembled WGS sequence"/>
</dbReference>
<keyword evidence="2" id="KW-1185">Reference proteome</keyword>
<dbReference type="AlphaFoldDB" id="M4BZS4"/>
<accession>M4BZS4</accession>
<proteinExistence type="predicted"/>
<dbReference type="VEuPathDB" id="FungiDB:HpaG812098"/>
<reference evidence="1" key="2">
    <citation type="submission" date="2015-06" db="UniProtKB">
        <authorList>
            <consortium name="EnsemblProtists"/>
        </authorList>
    </citation>
    <scope>IDENTIFICATION</scope>
    <source>
        <strain evidence="1">Emoy2</strain>
    </source>
</reference>
<protein>
    <submittedName>
        <fullName evidence="1">Uncharacterized protein</fullName>
    </submittedName>
</protein>
<organism evidence="1 2">
    <name type="scientific">Hyaloperonospora arabidopsidis (strain Emoy2)</name>
    <name type="common">Downy mildew agent</name>
    <name type="synonym">Peronospora arabidopsidis</name>
    <dbReference type="NCBI Taxonomy" id="559515"/>
    <lineage>
        <taxon>Eukaryota</taxon>
        <taxon>Sar</taxon>
        <taxon>Stramenopiles</taxon>
        <taxon>Oomycota</taxon>
        <taxon>Peronosporomycetes</taxon>
        <taxon>Peronosporales</taxon>
        <taxon>Peronosporaceae</taxon>
        <taxon>Hyaloperonospora</taxon>
    </lineage>
</organism>
<reference evidence="2" key="1">
    <citation type="journal article" date="2010" name="Science">
        <title>Signatures of adaptation to obligate biotrophy in the Hyaloperonospora arabidopsidis genome.</title>
        <authorList>
            <person name="Baxter L."/>
            <person name="Tripathy S."/>
            <person name="Ishaque N."/>
            <person name="Boot N."/>
            <person name="Cabral A."/>
            <person name="Kemen E."/>
            <person name="Thines M."/>
            <person name="Ah-Fong A."/>
            <person name="Anderson R."/>
            <person name="Badejoko W."/>
            <person name="Bittner-Eddy P."/>
            <person name="Boore J.L."/>
            <person name="Chibucos M.C."/>
            <person name="Coates M."/>
            <person name="Dehal P."/>
            <person name="Delehaunty K."/>
            <person name="Dong S."/>
            <person name="Downton P."/>
            <person name="Dumas B."/>
            <person name="Fabro G."/>
            <person name="Fronick C."/>
            <person name="Fuerstenberg S.I."/>
            <person name="Fulton L."/>
            <person name="Gaulin E."/>
            <person name="Govers F."/>
            <person name="Hughes L."/>
            <person name="Humphray S."/>
            <person name="Jiang R.H."/>
            <person name="Judelson H."/>
            <person name="Kamoun S."/>
            <person name="Kyung K."/>
            <person name="Meijer H."/>
            <person name="Minx P."/>
            <person name="Morris P."/>
            <person name="Nelson J."/>
            <person name="Phuntumart V."/>
            <person name="Qutob D."/>
            <person name="Rehmany A."/>
            <person name="Rougon-Cardoso A."/>
            <person name="Ryden P."/>
            <person name="Torto-Alalibo T."/>
            <person name="Studholme D."/>
            <person name="Wang Y."/>
            <person name="Win J."/>
            <person name="Wood J."/>
            <person name="Clifton S.W."/>
            <person name="Rogers J."/>
            <person name="Van den Ackerveken G."/>
            <person name="Jones J.D."/>
            <person name="McDowell J.M."/>
            <person name="Beynon J."/>
            <person name="Tyler B.M."/>
        </authorList>
    </citation>
    <scope>NUCLEOTIDE SEQUENCE [LARGE SCALE GENOMIC DNA]</scope>
    <source>
        <strain evidence="2">Emoy2</strain>
    </source>
</reference>
<evidence type="ECO:0000313" key="2">
    <source>
        <dbReference type="Proteomes" id="UP000011713"/>
    </source>
</evidence>
<dbReference type="EnsemblProtists" id="HpaT812098">
    <property type="protein sequence ID" value="HpaP812098"/>
    <property type="gene ID" value="HpaG812098"/>
</dbReference>
<dbReference type="EnsemblProtists" id="HpaT812097">
    <property type="protein sequence ID" value="HpaP812097"/>
    <property type="gene ID" value="HpaG812097"/>
</dbReference>
<dbReference type="HOGENOM" id="CLU_3054434_0_0_1"/>
<evidence type="ECO:0000313" key="1">
    <source>
        <dbReference type="EnsemblProtists" id="HpaP812098"/>
    </source>
</evidence>
<name>M4BZS4_HYAAE</name>